<dbReference type="SUPFAM" id="SSF48264">
    <property type="entry name" value="Cytochrome P450"/>
    <property type="match status" value="2"/>
</dbReference>
<evidence type="ECO:0000256" key="6">
    <source>
        <dbReference type="ARBA" id="ARBA00022617"/>
    </source>
</evidence>
<evidence type="ECO:0000256" key="11">
    <source>
        <dbReference type="ARBA" id="ARBA00023004"/>
    </source>
</evidence>
<reference evidence="15" key="1">
    <citation type="submission" date="2022-03" db="EMBL/GenBank/DDBJ databases">
        <authorList>
            <person name="Lindestad O."/>
        </authorList>
    </citation>
    <scope>NUCLEOTIDE SEQUENCE</scope>
</reference>
<evidence type="ECO:0000256" key="2">
    <source>
        <dbReference type="ARBA" id="ARBA00004174"/>
    </source>
</evidence>
<dbReference type="PRINTS" id="PR00463">
    <property type="entry name" value="EP450I"/>
</dbReference>
<evidence type="ECO:0000256" key="4">
    <source>
        <dbReference type="ARBA" id="ARBA00010617"/>
    </source>
</evidence>
<evidence type="ECO:0000256" key="5">
    <source>
        <dbReference type="ARBA" id="ARBA00012109"/>
    </source>
</evidence>
<dbReference type="InterPro" id="IPR036396">
    <property type="entry name" value="Cyt_P450_sf"/>
</dbReference>
<name>A0A8S4R736_9NEOP</name>
<comment type="subcellular location">
    <subcellularLocation>
        <location evidence="3">Endoplasmic reticulum membrane</location>
        <topology evidence="3">Peripheral membrane protein</topology>
    </subcellularLocation>
    <subcellularLocation>
        <location evidence="2">Microsome membrane</location>
        <topology evidence="2">Peripheral membrane protein</topology>
    </subcellularLocation>
</comment>
<keyword evidence="8" id="KW-0256">Endoplasmic reticulum</keyword>
<keyword evidence="11" id="KW-0408">Iron</keyword>
<dbReference type="InterPro" id="IPR017972">
    <property type="entry name" value="Cyt_P450_CS"/>
</dbReference>
<dbReference type="Gene3D" id="1.10.630.10">
    <property type="entry name" value="Cytochrome P450"/>
    <property type="match status" value="2"/>
</dbReference>
<comment type="cofactor">
    <cofactor evidence="1">
        <name>heme</name>
        <dbReference type="ChEBI" id="CHEBI:30413"/>
    </cofactor>
</comment>
<dbReference type="Pfam" id="PF00067">
    <property type="entry name" value="p450"/>
    <property type="match status" value="2"/>
</dbReference>
<evidence type="ECO:0000313" key="16">
    <source>
        <dbReference type="Proteomes" id="UP000838756"/>
    </source>
</evidence>
<dbReference type="GO" id="GO:0020037">
    <property type="term" value="F:heme binding"/>
    <property type="evidence" value="ECO:0007669"/>
    <property type="project" value="InterPro"/>
</dbReference>
<sequence>MACISTDLYNKYPKEKVVGYFRGPTPELIIRDPEIAKYILNVDFAHFYPRGLARNEKKELLLKNIFHTDGDSWKLLRQRITPAFTTAKLKAMFPLVITCAEKLQCLGEVIVSKGDCDVRELMARFSTEFIGACGFGIEMDTINNENSIFRKLGKKMFDRSFKETILTGLWDICPGLRKIMRLMNKDVEKTLADISIKIFEKRNYKPSGRNDFVDLLLELAANGKIVGDSIEHRHLDGTPKKTEMEMDLQCLVAQVFVFFAAGFETSSSTTSFALHQLAFNPEVQINVQNEIDEVLLKYNNKLCYDAVAEMSLLDMTLKESLRIFPPLGNLQRVCASTYTIPQLGVTLDPGVKIIIPIQAMQMDAQYFPDPKEFKPERFTTENVNNRPKYVYLPFGEGPRACIGRDTKKEPLMANLFSVDGDEWKLLRNRLTPAFTTAKLKAMFPLIIKCAEKLDGLGEDIVNKGGEFDARELMARFTTDFIGACGFGIEMDTLNNENSFFRKIGKKVFSRSLKDVMMFGMWEIFPEVRGMLNMFDKNVEKAFIDIITKVFKERNFKPSGRNDFVDLLLDLAAKGKITGDSIEHREPDGSPKQTEMDMDLNCLIAQVFVFFAAGFETSSSATSYTLHELAFHPEIQCKIQTEIDQVLSKYGNQLCFDAVAEMTFLEMAFKESLRLFPSVATLHRDCARRYTIEQLGLTLEPGVKIIIPLQAMQIDGKYFNNPDEFIPERFTKEEDTARQKYIYMPFGAGPRSCIGARLGQMQSLAGLAAILHKFSVEPGEKTQRKLKINHRLNVVQGVVDGIPLRLKLRNK</sequence>
<evidence type="ECO:0000256" key="9">
    <source>
        <dbReference type="ARBA" id="ARBA00022848"/>
    </source>
</evidence>
<dbReference type="Proteomes" id="UP000838756">
    <property type="component" value="Unassembled WGS sequence"/>
</dbReference>
<accession>A0A8S4R736</accession>
<dbReference type="EC" id="1.14.14.1" evidence="5"/>
<comment type="catalytic activity">
    <reaction evidence="14">
        <text>an organic molecule + reduced [NADPH--hemoprotein reductase] + O2 = an alcohol + oxidized [NADPH--hemoprotein reductase] + H2O + H(+)</text>
        <dbReference type="Rhea" id="RHEA:17149"/>
        <dbReference type="Rhea" id="RHEA-COMP:11964"/>
        <dbReference type="Rhea" id="RHEA-COMP:11965"/>
        <dbReference type="ChEBI" id="CHEBI:15377"/>
        <dbReference type="ChEBI" id="CHEBI:15378"/>
        <dbReference type="ChEBI" id="CHEBI:15379"/>
        <dbReference type="ChEBI" id="CHEBI:30879"/>
        <dbReference type="ChEBI" id="CHEBI:57618"/>
        <dbReference type="ChEBI" id="CHEBI:58210"/>
        <dbReference type="ChEBI" id="CHEBI:142491"/>
        <dbReference type="EC" id="1.14.14.1"/>
    </reaction>
</comment>
<evidence type="ECO:0000256" key="3">
    <source>
        <dbReference type="ARBA" id="ARBA00004406"/>
    </source>
</evidence>
<dbReference type="GO" id="GO:0005789">
    <property type="term" value="C:endoplasmic reticulum membrane"/>
    <property type="evidence" value="ECO:0007669"/>
    <property type="project" value="UniProtKB-SubCell"/>
</dbReference>
<dbReference type="InterPro" id="IPR002401">
    <property type="entry name" value="Cyt_P450_E_grp-I"/>
</dbReference>
<evidence type="ECO:0000313" key="15">
    <source>
        <dbReference type="EMBL" id="CAH2232499.1"/>
    </source>
</evidence>
<proteinExistence type="inferred from homology"/>
<comment type="caution">
    <text evidence="15">The sequence shown here is derived from an EMBL/GenBank/DDBJ whole genome shotgun (WGS) entry which is preliminary data.</text>
</comment>
<organism evidence="15 16">
    <name type="scientific">Pararge aegeria aegeria</name>
    <dbReference type="NCBI Taxonomy" id="348720"/>
    <lineage>
        <taxon>Eukaryota</taxon>
        <taxon>Metazoa</taxon>
        <taxon>Ecdysozoa</taxon>
        <taxon>Arthropoda</taxon>
        <taxon>Hexapoda</taxon>
        <taxon>Insecta</taxon>
        <taxon>Pterygota</taxon>
        <taxon>Neoptera</taxon>
        <taxon>Endopterygota</taxon>
        <taxon>Lepidoptera</taxon>
        <taxon>Glossata</taxon>
        <taxon>Ditrysia</taxon>
        <taxon>Papilionoidea</taxon>
        <taxon>Nymphalidae</taxon>
        <taxon>Satyrinae</taxon>
        <taxon>Satyrini</taxon>
        <taxon>Parargina</taxon>
        <taxon>Pararge</taxon>
    </lineage>
</organism>
<dbReference type="PRINTS" id="PR00385">
    <property type="entry name" value="P450"/>
</dbReference>
<dbReference type="FunFam" id="1.10.630.10:FF:000182">
    <property type="entry name" value="Cytochrome P450 3A4"/>
    <property type="match status" value="2"/>
</dbReference>
<evidence type="ECO:0000256" key="7">
    <source>
        <dbReference type="ARBA" id="ARBA00022723"/>
    </source>
</evidence>
<evidence type="ECO:0000256" key="1">
    <source>
        <dbReference type="ARBA" id="ARBA00001971"/>
    </source>
</evidence>
<keyword evidence="6" id="KW-0349">Heme</keyword>
<dbReference type="AlphaFoldDB" id="A0A8S4R736"/>
<dbReference type="PANTHER" id="PTHR24292">
    <property type="entry name" value="CYTOCHROME P450"/>
    <property type="match status" value="1"/>
</dbReference>
<dbReference type="PANTHER" id="PTHR24292:SF100">
    <property type="entry name" value="CYTOCHROME P450 6A16, ISOFORM B-RELATED"/>
    <property type="match status" value="1"/>
</dbReference>
<evidence type="ECO:0000256" key="8">
    <source>
        <dbReference type="ARBA" id="ARBA00022824"/>
    </source>
</evidence>
<keyword evidence="9" id="KW-0492">Microsome</keyword>
<dbReference type="CDD" id="cd11056">
    <property type="entry name" value="CYP6-like"/>
    <property type="match status" value="2"/>
</dbReference>
<dbReference type="GO" id="GO:0005506">
    <property type="term" value="F:iron ion binding"/>
    <property type="evidence" value="ECO:0007669"/>
    <property type="project" value="InterPro"/>
</dbReference>
<evidence type="ECO:0000256" key="13">
    <source>
        <dbReference type="ARBA" id="ARBA00023136"/>
    </source>
</evidence>
<keyword evidence="13" id="KW-0472">Membrane</keyword>
<keyword evidence="7" id="KW-0479">Metal-binding</keyword>
<evidence type="ECO:0000256" key="12">
    <source>
        <dbReference type="ARBA" id="ARBA00023033"/>
    </source>
</evidence>
<keyword evidence="10" id="KW-0560">Oxidoreductase</keyword>
<keyword evidence="16" id="KW-1185">Reference proteome</keyword>
<protein>
    <recommendedName>
        <fullName evidence="5">unspecific monooxygenase</fullName>
        <ecNumber evidence="5">1.14.14.1</ecNumber>
    </recommendedName>
</protein>
<dbReference type="InterPro" id="IPR001128">
    <property type="entry name" value="Cyt_P450"/>
</dbReference>
<evidence type="ECO:0000256" key="14">
    <source>
        <dbReference type="ARBA" id="ARBA00047827"/>
    </source>
</evidence>
<dbReference type="OrthoDB" id="2789670at2759"/>
<evidence type="ECO:0000256" key="10">
    <source>
        <dbReference type="ARBA" id="ARBA00023002"/>
    </source>
</evidence>
<keyword evidence="12" id="KW-0503">Monooxygenase</keyword>
<comment type="similarity">
    <text evidence="4">Belongs to the cytochrome P450 family.</text>
</comment>
<dbReference type="InterPro" id="IPR050476">
    <property type="entry name" value="Insect_CytP450_Detox"/>
</dbReference>
<gene>
    <name evidence="15" type="primary">jg19429</name>
    <name evidence="15" type="ORF">PAEG_LOCUS10762</name>
</gene>
<dbReference type="PROSITE" id="PS00086">
    <property type="entry name" value="CYTOCHROME_P450"/>
    <property type="match status" value="2"/>
</dbReference>
<dbReference type="EMBL" id="CAKXAJ010024901">
    <property type="protein sequence ID" value="CAH2232499.1"/>
    <property type="molecule type" value="Genomic_DNA"/>
</dbReference>
<dbReference type="GO" id="GO:0016712">
    <property type="term" value="F:oxidoreductase activity, acting on paired donors, with incorporation or reduction of molecular oxygen, reduced flavin or flavoprotein as one donor, and incorporation of one atom of oxygen"/>
    <property type="evidence" value="ECO:0007669"/>
    <property type="project" value="UniProtKB-EC"/>
</dbReference>